<dbReference type="Pfam" id="PF05970">
    <property type="entry name" value="PIF1"/>
    <property type="match status" value="1"/>
</dbReference>
<dbReference type="PANTHER" id="PTHR47642">
    <property type="entry name" value="ATP-DEPENDENT DNA HELICASE"/>
    <property type="match status" value="1"/>
</dbReference>
<keyword evidence="2" id="KW-0234">DNA repair</keyword>
<evidence type="ECO:0000256" key="1">
    <source>
        <dbReference type="ARBA" id="ARBA00023242"/>
    </source>
</evidence>
<dbReference type="InterPro" id="IPR027417">
    <property type="entry name" value="P-loop_NTPase"/>
</dbReference>
<dbReference type="PANTHER" id="PTHR47642:SF7">
    <property type="entry name" value="ATP-DEPENDENT DNA HELICASE PIF1"/>
    <property type="match status" value="1"/>
</dbReference>
<accession>A0ABY7FV72</accession>
<dbReference type="Gene3D" id="2.30.30.940">
    <property type="match status" value="1"/>
</dbReference>
<dbReference type="EC" id="5.6.2.3" evidence="2"/>
<dbReference type="Pfam" id="PF21530">
    <property type="entry name" value="Pif1_2B_dom"/>
    <property type="match status" value="1"/>
</dbReference>
<comment type="cofactor">
    <cofactor evidence="2">
        <name>Mg(2+)</name>
        <dbReference type="ChEBI" id="CHEBI:18420"/>
    </cofactor>
</comment>
<feature type="domain" description="DNA helicase Pif1-like DEAD-box helicase" evidence="3">
    <location>
        <begin position="236"/>
        <end position="362"/>
    </location>
</feature>
<evidence type="ECO:0000259" key="4">
    <source>
        <dbReference type="Pfam" id="PF21530"/>
    </source>
</evidence>
<dbReference type="Pfam" id="PF25344">
    <property type="entry name" value="PH_LRR1"/>
    <property type="match status" value="1"/>
</dbReference>
<keyword evidence="2" id="KW-0547">Nucleotide-binding</keyword>
<evidence type="ECO:0000259" key="5">
    <source>
        <dbReference type="Pfam" id="PF25344"/>
    </source>
</evidence>
<sequence>MALSSISCTGIYEELNTKGETLRKMQHKNVTLSLGRNEFKDVILCINFPSKREMKYTLREMQIHKKFAKDGKATIKLPNESAQVMISNCAPDQLIMFLKTMTTKLECLRKKGFVSDRLKWKSDLPRTFDEISPLTLRDLKEANEVKVKAAERLEDFTPKGKRKRMASDEKENMQPTGAKMARKLITTTDEKGAIGLRDSSRLLAAIENPVKLNKEQNAVLEAVRSGRNIFFTGSVGSGQGSLEQCIELASRTQIAQQWRKCHHLIIDEISMVDGDFFDKLETVGRVIRKSDKPFGGIQLIICGDFLQLPPVTKGEERRKFCFQSKAWRKCIDMNMELTDVRRQSDKTFISVLQNIRMGRCPEFVYTTLRGTAQNNIQQNGILATQLCTHKEDQINFLSPVPATLTLTVGAQVMLAKNVDITKGLVNGARGVVIGFETGSECNPIVKFLCGLETAVKPTRWTFKVSGGVLLTRKQIPLKLAWAISIHKSQGMTLDCVEISLSKVFESGQSYVALSRAKSLEGLRVLDFDRKCVRADPEVLKFYHKMGLKQKMLSGTIELESDIKRPKHW</sequence>
<keyword evidence="1" id="KW-0539">Nucleus</keyword>
<evidence type="ECO:0000256" key="2">
    <source>
        <dbReference type="RuleBase" id="RU363044"/>
    </source>
</evidence>
<protein>
    <recommendedName>
        <fullName evidence="2">ATP-dependent DNA helicase</fullName>
        <ecNumber evidence="2">5.6.2.3</ecNumber>
    </recommendedName>
</protein>
<feature type="domain" description="DNA helicase Pif1-like 2B" evidence="4">
    <location>
        <begin position="393"/>
        <end position="435"/>
    </location>
</feature>
<keyword evidence="2" id="KW-0347">Helicase</keyword>
<name>A0ABY7FV72_MYAAR</name>
<evidence type="ECO:0000313" key="7">
    <source>
        <dbReference type="Proteomes" id="UP001164746"/>
    </source>
</evidence>
<keyword evidence="2" id="KW-0227">DNA damage</keyword>
<reference evidence="6" key="1">
    <citation type="submission" date="2022-11" db="EMBL/GenBank/DDBJ databases">
        <title>Centuries of genome instability and evolution in soft-shell clam transmissible cancer (bioRxiv).</title>
        <authorList>
            <person name="Hart S.F.M."/>
            <person name="Yonemitsu M.A."/>
            <person name="Giersch R.M."/>
            <person name="Beal B.F."/>
            <person name="Arriagada G."/>
            <person name="Davis B.W."/>
            <person name="Ostrander E.A."/>
            <person name="Goff S.P."/>
            <person name="Metzger M.J."/>
        </authorList>
    </citation>
    <scope>NUCLEOTIDE SEQUENCE</scope>
    <source>
        <strain evidence="6">MELC-2E11</strain>
        <tissue evidence="6">Siphon/mantle</tissue>
    </source>
</reference>
<evidence type="ECO:0000259" key="3">
    <source>
        <dbReference type="Pfam" id="PF05970"/>
    </source>
</evidence>
<gene>
    <name evidence="6" type="ORF">MAR_038405</name>
</gene>
<dbReference type="EMBL" id="CP111024">
    <property type="protein sequence ID" value="WAR24736.1"/>
    <property type="molecule type" value="Genomic_DNA"/>
</dbReference>
<organism evidence="6 7">
    <name type="scientific">Mya arenaria</name>
    <name type="common">Soft-shell clam</name>
    <dbReference type="NCBI Taxonomy" id="6604"/>
    <lineage>
        <taxon>Eukaryota</taxon>
        <taxon>Metazoa</taxon>
        <taxon>Spiralia</taxon>
        <taxon>Lophotrochozoa</taxon>
        <taxon>Mollusca</taxon>
        <taxon>Bivalvia</taxon>
        <taxon>Autobranchia</taxon>
        <taxon>Heteroconchia</taxon>
        <taxon>Euheterodonta</taxon>
        <taxon>Imparidentia</taxon>
        <taxon>Neoheterodontei</taxon>
        <taxon>Myida</taxon>
        <taxon>Myoidea</taxon>
        <taxon>Myidae</taxon>
        <taxon>Mya</taxon>
    </lineage>
</organism>
<keyword evidence="2" id="KW-0378">Hydrolase</keyword>
<feature type="domain" description="PIF1/LRR1 pleckstrin homology" evidence="5">
    <location>
        <begin position="6"/>
        <end position="105"/>
    </location>
</feature>
<dbReference type="InterPro" id="IPR049163">
    <property type="entry name" value="Pif1-like_2B_dom"/>
</dbReference>
<dbReference type="CDD" id="cd18809">
    <property type="entry name" value="SF1_C_RecD"/>
    <property type="match status" value="1"/>
</dbReference>
<keyword evidence="7" id="KW-1185">Reference proteome</keyword>
<dbReference type="InterPro" id="IPR010285">
    <property type="entry name" value="DNA_helicase_pif1-like_DEAD"/>
</dbReference>
<dbReference type="SUPFAM" id="SSF52540">
    <property type="entry name" value="P-loop containing nucleoside triphosphate hydrolases"/>
    <property type="match status" value="2"/>
</dbReference>
<comment type="catalytic activity">
    <reaction evidence="2">
        <text>ATP + H2O = ADP + phosphate + H(+)</text>
        <dbReference type="Rhea" id="RHEA:13065"/>
        <dbReference type="ChEBI" id="CHEBI:15377"/>
        <dbReference type="ChEBI" id="CHEBI:15378"/>
        <dbReference type="ChEBI" id="CHEBI:30616"/>
        <dbReference type="ChEBI" id="CHEBI:43474"/>
        <dbReference type="ChEBI" id="CHEBI:456216"/>
        <dbReference type="EC" id="5.6.2.3"/>
    </reaction>
</comment>
<proteinExistence type="inferred from homology"/>
<evidence type="ECO:0000313" key="6">
    <source>
        <dbReference type="EMBL" id="WAR24736.1"/>
    </source>
</evidence>
<dbReference type="InterPro" id="IPR057437">
    <property type="entry name" value="PIF1/LRR1_PH"/>
</dbReference>
<comment type="similarity">
    <text evidence="2">Belongs to the helicase family.</text>
</comment>
<dbReference type="InterPro" id="IPR051055">
    <property type="entry name" value="PIF1_helicase"/>
</dbReference>
<dbReference type="Gene3D" id="3.40.50.300">
    <property type="entry name" value="P-loop containing nucleotide triphosphate hydrolases"/>
    <property type="match status" value="2"/>
</dbReference>
<keyword evidence="2" id="KW-0233">DNA recombination</keyword>
<dbReference type="Proteomes" id="UP001164746">
    <property type="component" value="Chromosome 13"/>
</dbReference>
<keyword evidence="2" id="KW-0067">ATP-binding</keyword>